<organism evidence="2 3">
    <name type="scientific">Mucilaginibacter terrae</name>
    <dbReference type="NCBI Taxonomy" id="1955052"/>
    <lineage>
        <taxon>Bacteria</taxon>
        <taxon>Pseudomonadati</taxon>
        <taxon>Bacteroidota</taxon>
        <taxon>Sphingobacteriia</taxon>
        <taxon>Sphingobacteriales</taxon>
        <taxon>Sphingobacteriaceae</taxon>
        <taxon>Mucilaginibacter</taxon>
    </lineage>
</organism>
<evidence type="ECO:0000259" key="1">
    <source>
        <dbReference type="Pfam" id="PF20600"/>
    </source>
</evidence>
<name>A0ABU3GV83_9SPHI</name>
<feature type="domain" description="Exodeoxyribonuclease X-like C-terminal" evidence="1">
    <location>
        <begin position="105"/>
        <end position="133"/>
    </location>
</feature>
<gene>
    <name evidence="2" type="ORF">QE417_002642</name>
</gene>
<evidence type="ECO:0000313" key="2">
    <source>
        <dbReference type="EMBL" id="MDT3403570.1"/>
    </source>
</evidence>
<sequence length="213" mass="25435">MEPLDSLNYRMLAANQLAKSEYVEAINFCLKNFKALEIPTDRDMYQISSILVKAVINYYNLNITESNEIYIAFENRILKAISTIPFNNTENLLKLKMYTSQDYLEWGKYQGKKISEVLLLDFEYLLWCLINLDHFSIDPPFFIYFFLLTKKDLKKEIEFNLIKQLLYSNYLEEDSELETDDRSNYYYGYNSSDEFNFYEGYEGNNDAWDERNS</sequence>
<reference evidence="3" key="1">
    <citation type="submission" date="2023-07" db="EMBL/GenBank/DDBJ databases">
        <title>Functional and genomic diversity of the sorghum phyllosphere microbiome.</title>
        <authorList>
            <person name="Shade A."/>
        </authorList>
    </citation>
    <scope>NUCLEOTIDE SEQUENCE [LARGE SCALE GENOMIC DNA]</scope>
    <source>
        <strain evidence="3">SORGH_AS_0422</strain>
    </source>
</reference>
<comment type="caution">
    <text evidence="2">The sequence shown here is derived from an EMBL/GenBank/DDBJ whole genome shotgun (WGS) entry which is preliminary data.</text>
</comment>
<dbReference type="EMBL" id="JAVLVU010000001">
    <property type="protein sequence ID" value="MDT3403570.1"/>
    <property type="molecule type" value="Genomic_DNA"/>
</dbReference>
<dbReference type="Pfam" id="PF20600">
    <property type="entry name" value="ExoX-like_C"/>
    <property type="match status" value="1"/>
</dbReference>
<dbReference type="InterPro" id="IPR046768">
    <property type="entry name" value="ExoX-like_C"/>
</dbReference>
<keyword evidence="3" id="KW-1185">Reference proteome</keyword>
<dbReference type="RefSeq" id="WP_311950659.1">
    <property type="nucleotide sequence ID" value="NZ_JAVLVU010000001.1"/>
</dbReference>
<dbReference type="Proteomes" id="UP001258315">
    <property type="component" value="Unassembled WGS sequence"/>
</dbReference>
<proteinExistence type="predicted"/>
<protein>
    <recommendedName>
        <fullName evidence="1">Exodeoxyribonuclease X-like C-terminal domain-containing protein</fullName>
    </recommendedName>
</protein>
<evidence type="ECO:0000313" key="3">
    <source>
        <dbReference type="Proteomes" id="UP001258315"/>
    </source>
</evidence>
<accession>A0ABU3GV83</accession>